<keyword evidence="4" id="KW-1185">Reference proteome</keyword>
<dbReference type="Pfam" id="PF00990">
    <property type="entry name" value="GGDEF"/>
    <property type="match status" value="1"/>
</dbReference>
<dbReference type="EMBL" id="CP048649">
    <property type="protein sequence ID" value="QIB69878.1"/>
    <property type="molecule type" value="Genomic_DNA"/>
</dbReference>
<dbReference type="RefSeq" id="WP_163067118.1">
    <property type="nucleotide sequence ID" value="NZ_CP048649.1"/>
</dbReference>
<dbReference type="SMART" id="SM00267">
    <property type="entry name" value="GGDEF"/>
    <property type="match status" value="1"/>
</dbReference>
<dbReference type="Gene3D" id="3.30.450.20">
    <property type="entry name" value="PAS domain"/>
    <property type="match status" value="1"/>
</dbReference>
<feature type="transmembrane region" description="Helical" evidence="1">
    <location>
        <begin position="12"/>
        <end position="31"/>
    </location>
</feature>
<dbReference type="InterPro" id="IPR029787">
    <property type="entry name" value="Nucleotide_cyclase"/>
</dbReference>
<dbReference type="Pfam" id="PF08269">
    <property type="entry name" value="dCache_2"/>
    <property type="match status" value="1"/>
</dbReference>
<keyword evidence="1" id="KW-0812">Transmembrane</keyword>
<dbReference type="GO" id="GO:0043709">
    <property type="term" value="P:cell adhesion involved in single-species biofilm formation"/>
    <property type="evidence" value="ECO:0007669"/>
    <property type="project" value="TreeGrafter"/>
</dbReference>
<dbReference type="CDD" id="cd01949">
    <property type="entry name" value="GGDEF"/>
    <property type="match status" value="1"/>
</dbReference>
<evidence type="ECO:0000313" key="3">
    <source>
        <dbReference type="EMBL" id="QIB69878.1"/>
    </source>
</evidence>
<dbReference type="KEGG" id="abut:Ami103574_11335"/>
<dbReference type="InterPro" id="IPR050469">
    <property type="entry name" value="Diguanylate_Cyclase"/>
</dbReference>
<dbReference type="InterPro" id="IPR000160">
    <property type="entry name" value="GGDEF_dom"/>
</dbReference>
<name>A0A858BXP2_9FIRM</name>
<keyword evidence="1" id="KW-1133">Transmembrane helix</keyword>
<dbReference type="Proteomes" id="UP000466848">
    <property type="component" value="Chromosome"/>
</dbReference>
<reference evidence="3 4" key="1">
    <citation type="submission" date="2020-02" db="EMBL/GenBank/DDBJ databases">
        <authorList>
            <person name="Kim Y.B."/>
            <person name="Roh S.W."/>
        </authorList>
    </citation>
    <scope>NUCLEOTIDE SEQUENCE [LARGE SCALE GENOMIC DNA]</scope>
    <source>
        <strain evidence="3 4">DSM 103574</strain>
    </source>
</reference>
<dbReference type="AlphaFoldDB" id="A0A858BXP2"/>
<proteinExistence type="predicted"/>
<protein>
    <submittedName>
        <fullName evidence="3">Diguanylate cyclase</fullName>
    </submittedName>
</protein>
<evidence type="ECO:0000259" key="2">
    <source>
        <dbReference type="PROSITE" id="PS50887"/>
    </source>
</evidence>
<dbReference type="Gene3D" id="3.30.70.270">
    <property type="match status" value="1"/>
</dbReference>
<keyword evidence="1" id="KW-0472">Membrane</keyword>
<dbReference type="GO" id="GO:0005886">
    <property type="term" value="C:plasma membrane"/>
    <property type="evidence" value="ECO:0007669"/>
    <property type="project" value="TreeGrafter"/>
</dbReference>
<gene>
    <name evidence="3" type="ORF">Ami103574_11335</name>
</gene>
<dbReference type="PANTHER" id="PTHR45138:SF24">
    <property type="entry name" value="DIGUANYLATE CYCLASE DGCC-RELATED"/>
    <property type="match status" value="1"/>
</dbReference>
<evidence type="ECO:0000256" key="1">
    <source>
        <dbReference type="SAM" id="Phobius"/>
    </source>
</evidence>
<feature type="domain" description="GGDEF" evidence="2">
    <location>
        <begin position="377"/>
        <end position="510"/>
    </location>
</feature>
<dbReference type="NCBIfam" id="TIGR00254">
    <property type="entry name" value="GGDEF"/>
    <property type="match status" value="1"/>
</dbReference>
<dbReference type="InterPro" id="IPR004010">
    <property type="entry name" value="Double_Cache_2"/>
</dbReference>
<dbReference type="SUPFAM" id="SSF55073">
    <property type="entry name" value="Nucleotide cyclase"/>
    <property type="match status" value="1"/>
</dbReference>
<accession>A0A858BXP2</accession>
<dbReference type="InterPro" id="IPR043128">
    <property type="entry name" value="Rev_trsase/Diguanyl_cyclase"/>
</dbReference>
<dbReference type="PROSITE" id="PS50887">
    <property type="entry name" value="GGDEF"/>
    <property type="match status" value="1"/>
</dbReference>
<dbReference type="PANTHER" id="PTHR45138">
    <property type="entry name" value="REGULATORY COMPONENTS OF SENSORY TRANSDUCTION SYSTEM"/>
    <property type="match status" value="1"/>
</dbReference>
<dbReference type="GO" id="GO:0052621">
    <property type="term" value="F:diguanylate cyclase activity"/>
    <property type="evidence" value="ECO:0007669"/>
    <property type="project" value="TreeGrafter"/>
</dbReference>
<feature type="transmembrane region" description="Helical" evidence="1">
    <location>
        <begin position="310"/>
        <end position="329"/>
    </location>
</feature>
<organism evidence="3 4">
    <name type="scientific">Aminipila butyrica</name>
    <dbReference type="NCBI Taxonomy" id="433296"/>
    <lineage>
        <taxon>Bacteria</taxon>
        <taxon>Bacillati</taxon>
        <taxon>Bacillota</taxon>
        <taxon>Clostridia</taxon>
        <taxon>Peptostreptococcales</taxon>
        <taxon>Anaerovoracaceae</taxon>
        <taxon>Aminipila</taxon>
    </lineage>
</organism>
<dbReference type="GO" id="GO:1902201">
    <property type="term" value="P:negative regulation of bacterial-type flagellum-dependent cell motility"/>
    <property type="evidence" value="ECO:0007669"/>
    <property type="project" value="TreeGrafter"/>
</dbReference>
<evidence type="ECO:0000313" key="4">
    <source>
        <dbReference type="Proteomes" id="UP000466848"/>
    </source>
</evidence>
<sequence>MDKQNKIFLKTLILIQVFLGVMMIGMLSLLAHNIADNNDHTLHMLAVDDTKQSMKKIIDDIITRIDLKREDIQNNTEAIIEVTAVGLSGSNPAQSTAAISQALKQTPYAETIQLLYEDKNNHQSYLVKRSTGDYQKLTPAELSSLKSQPGILREIPVAGGLLTLLATQEQLDLLVQDQVRQELHQSGYPEDQYVWVNHVLNFDGGDRYAIRIIHPNLVNTEGTYLSTNTPDIKGNYPYSVELEGIKAKGEVFQSYYFINKSDKKITERLTYAKLYKPYNWVVATGTPMRDIFSYTELLEAQNMKAIRHTILVYIATLLLLSSFVTFMIVRIQLQYKKQVERFVKIETELDPLTHSFTRKAADTIFAEQFKAYQHTGVSPILYMADIDNFKCINDTYGHAAGDMVLKAMSAALLELVEPEGRLFRWGGEEFVICTWGDSTPTPAEFAQHVLSMVHSLVFEQDGKTFHITLSLGSSFFEPGDETYTDALNRADTALYQAKRNGKNQYQPYKNLEQ</sequence>